<dbReference type="Gene3D" id="1.20.81.30">
    <property type="entry name" value="Type II secretion system (T2SS), domain F"/>
    <property type="match status" value="1"/>
</dbReference>
<evidence type="ECO:0000256" key="2">
    <source>
        <dbReference type="ARBA" id="ARBA00022475"/>
    </source>
</evidence>
<gene>
    <name evidence="8" type="ORF">HJG52_13990</name>
</gene>
<comment type="subcellular location">
    <subcellularLocation>
        <location evidence="1">Cell membrane</location>
        <topology evidence="1">Multi-pass membrane protein</topology>
    </subcellularLocation>
</comment>
<keyword evidence="9" id="KW-1185">Reference proteome</keyword>
<keyword evidence="5 6" id="KW-0472">Membrane</keyword>
<keyword evidence="4 6" id="KW-1133">Transmembrane helix</keyword>
<name>A0A849HIU1_9MICO</name>
<proteinExistence type="predicted"/>
<evidence type="ECO:0000256" key="6">
    <source>
        <dbReference type="SAM" id="Phobius"/>
    </source>
</evidence>
<dbReference type="Proteomes" id="UP000588586">
    <property type="component" value="Unassembled WGS sequence"/>
</dbReference>
<dbReference type="GO" id="GO:0005886">
    <property type="term" value="C:plasma membrane"/>
    <property type="evidence" value="ECO:0007669"/>
    <property type="project" value="UniProtKB-SubCell"/>
</dbReference>
<comment type="caution">
    <text evidence="8">The sequence shown here is derived from an EMBL/GenBank/DDBJ whole genome shotgun (WGS) entry which is preliminary data.</text>
</comment>
<feature type="domain" description="Type II secretion system protein GspF" evidence="7">
    <location>
        <begin position="56"/>
        <end position="172"/>
    </location>
</feature>
<accession>A0A849HIU1</accession>
<evidence type="ECO:0000313" key="9">
    <source>
        <dbReference type="Proteomes" id="UP000588586"/>
    </source>
</evidence>
<reference evidence="8 9" key="1">
    <citation type="submission" date="2020-04" db="EMBL/GenBank/DDBJ databases">
        <title>Knoellia sp. isolate from air conditioner.</title>
        <authorList>
            <person name="Chea S."/>
            <person name="Kim D.-U."/>
        </authorList>
    </citation>
    <scope>NUCLEOTIDE SEQUENCE [LARGE SCALE GENOMIC DNA]</scope>
    <source>
        <strain evidence="8 9">DB2414S</strain>
    </source>
</reference>
<protein>
    <recommendedName>
        <fullName evidence="7">Type II secretion system protein GspF domain-containing protein</fullName>
    </recommendedName>
</protein>
<organism evidence="8 9">
    <name type="scientific">Knoellia koreensis</name>
    <dbReference type="NCBI Taxonomy" id="2730921"/>
    <lineage>
        <taxon>Bacteria</taxon>
        <taxon>Bacillati</taxon>
        <taxon>Actinomycetota</taxon>
        <taxon>Actinomycetes</taxon>
        <taxon>Micrococcales</taxon>
        <taxon>Intrasporangiaceae</taxon>
        <taxon>Knoellia</taxon>
    </lineage>
</organism>
<evidence type="ECO:0000259" key="7">
    <source>
        <dbReference type="Pfam" id="PF00482"/>
    </source>
</evidence>
<evidence type="ECO:0000256" key="4">
    <source>
        <dbReference type="ARBA" id="ARBA00022989"/>
    </source>
</evidence>
<dbReference type="RefSeq" id="WP_171244243.1">
    <property type="nucleotide sequence ID" value="NZ_JABEPQ010000003.1"/>
</dbReference>
<evidence type="ECO:0000256" key="3">
    <source>
        <dbReference type="ARBA" id="ARBA00022692"/>
    </source>
</evidence>
<dbReference type="InterPro" id="IPR018076">
    <property type="entry name" value="T2SS_GspF_dom"/>
</dbReference>
<dbReference type="EMBL" id="JABEPQ010000003">
    <property type="protein sequence ID" value="NNM47109.1"/>
    <property type="molecule type" value="Genomic_DNA"/>
</dbReference>
<sequence length="221" mass="22960">MLTVLLLGVALAVLLWPRAPAGWPAHTDGLQSRVPAWSGRRRSAQDAALVHVLSLVSAPVRAGVPPGRALQAARTTVRDGAWGALLAELVEQALAGAPLAPVWSRWSERLGSAELSFVGQAWGLSERTGAPLADALDSAVAVLEARRRSRERLAAAVAGPRASMAVLCLLPLSGPLVGLACGIGVRELYLGTPAAALSLVTGLVLAGFALWWSRRILRGAA</sequence>
<dbReference type="PANTHER" id="PTHR35007:SF4">
    <property type="entry name" value="CONSERVED TRANSMEMBRANE PROTEIN-RELATED"/>
    <property type="match status" value="1"/>
</dbReference>
<keyword evidence="2" id="KW-1003">Cell membrane</keyword>
<dbReference type="AlphaFoldDB" id="A0A849HIU1"/>
<keyword evidence="3 6" id="KW-0812">Transmembrane</keyword>
<evidence type="ECO:0000256" key="5">
    <source>
        <dbReference type="ARBA" id="ARBA00023136"/>
    </source>
</evidence>
<evidence type="ECO:0000313" key="8">
    <source>
        <dbReference type="EMBL" id="NNM47109.1"/>
    </source>
</evidence>
<dbReference type="Pfam" id="PF00482">
    <property type="entry name" value="T2SSF"/>
    <property type="match status" value="1"/>
</dbReference>
<dbReference type="PANTHER" id="PTHR35007">
    <property type="entry name" value="INTEGRAL MEMBRANE PROTEIN-RELATED"/>
    <property type="match status" value="1"/>
</dbReference>
<dbReference type="InterPro" id="IPR042094">
    <property type="entry name" value="T2SS_GspF_sf"/>
</dbReference>
<evidence type="ECO:0000256" key="1">
    <source>
        <dbReference type="ARBA" id="ARBA00004651"/>
    </source>
</evidence>
<feature type="transmembrane region" description="Helical" evidence="6">
    <location>
        <begin position="194"/>
        <end position="212"/>
    </location>
</feature>